<evidence type="ECO:0008006" key="2">
    <source>
        <dbReference type="Google" id="ProtNLM"/>
    </source>
</evidence>
<comment type="caution">
    <text evidence="1">The sequence shown here is derived from an EMBL/GenBank/DDBJ whole genome shotgun (WGS) entry which is preliminary data.</text>
</comment>
<dbReference type="NCBIfam" id="TIGR04131">
    <property type="entry name" value="Bac_Flav_CTERM"/>
    <property type="match status" value="1"/>
</dbReference>
<reference evidence="1" key="1">
    <citation type="submission" date="2019-08" db="EMBL/GenBank/DDBJ databases">
        <authorList>
            <person name="Kucharzyk K."/>
            <person name="Murdoch R.W."/>
            <person name="Higgins S."/>
            <person name="Loffler F."/>
        </authorList>
    </citation>
    <scope>NUCLEOTIDE SEQUENCE</scope>
</reference>
<dbReference type="AlphaFoldDB" id="A0A644XX70"/>
<evidence type="ECO:0000313" key="1">
    <source>
        <dbReference type="EMBL" id="MPM18883.1"/>
    </source>
</evidence>
<dbReference type="InterPro" id="IPR026341">
    <property type="entry name" value="T9SS_type_B"/>
</dbReference>
<name>A0A644XX70_9ZZZZ</name>
<dbReference type="Pfam" id="PF13585">
    <property type="entry name" value="CHU_C"/>
    <property type="match status" value="1"/>
</dbReference>
<dbReference type="EMBL" id="VSSQ01003070">
    <property type="protein sequence ID" value="MPM18883.1"/>
    <property type="molecule type" value="Genomic_DNA"/>
</dbReference>
<accession>A0A644XX70</accession>
<organism evidence="1">
    <name type="scientific">bioreactor metagenome</name>
    <dbReference type="NCBI Taxonomy" id="1076179"/>
    <lineage>
        <taxon>unclassified sequences</taxon>
        <taxon>metagenomes</taxon>
        <taxon>ecological metagenomes</taxon>
    </lineage>
</organism>
<sequence length="175" mass="19618">MTLALDNGKKLSKTVSVKIIPKPSLNNDYLITACTGSILRLSVGQKNSGYQYYWPQYKLSTPQLTVSKPGLYYANVTGCQTYVDSFFVVFTHCELGIPNMITPNGDGISETFMITNLSKYPNTELNIFDKSNKLIYKSLNYQNDWDASTVADGSYFYILKFTDGTTQEGLLTVKH</sequence>
<protein>
    <recommendedName>
        <fullName evidence="2">Gliding motility-associated C-terminal domain-containing protein</fullName>
    </recommendedName>
</protein>
<proteinExistence type="predicted"/>
<gene>
    <name evidence="1" type="ORF">SDC9_65301</name>
</gene>